<dbReference type="AlphaFoldDB" id="A0A3Q2ZLX7"/>
<evidence type="ECO:0000313" key="2">
    <source>
        <dbReference type="Ensembl" id="ENSKMAP00000003920.1"/>
    </source>
</evidence>
<name>A0A3Q2ZLX7_KRYMA</name>
<evidence type="ECO:0000256" key="1">
    <source>
        <dbReference type="SAM" id="MobiDB-lite"/>
    </source>
</evidence>
<feature type="compositionally biased region" description="Polar residues" evidence="1">
    <location>
        <begin position="25"/>
        <end position="35"/>
    </location>
</feature>
<proteinExistence type="predicted"/>
<dbReference type="Ensembl" id="ENSKMAT00000003997.1">
    <property type="protein sequence ID" value="ENSKMAP00000003920.1"/>
    <property type="gene ID" value="ENSKMAG00000002996.1"/>
</dbReference>
<keyword evidence="3" id="KW-1185">Reference proteome</keyword>
<dbReference type="Proteomes" id="UP000264800">
    <property type="component" value="Unplaced"/>
</dbReference>
<reference evidence="2" key="2">
    <citation type="submission" date="2025-09" db="UniProtKB">
        <authorList>
            <consortium name="Ensembl"/>
        </authorList>
    </citation>
    <scope>IDENTIFICATION</scope>
</reference>
<protein>
    <submittedName>
        <fullName evidence="2">Uncharacterized protein</fullName>
    </submittedName>
</protein>
<feature type="compositionally biased region" description="Low complexity" evidence="1">
    <location>
        <begin position="10"/>
        <end position="20"/>
    </location>
</feature>
<reference evidence="2" key="1">
    <citation type="submission" date="2025-08" db="UniProtKB">
        <authorList>
            <consortium name="Ensembl"/>
        </authorList>
    </citation>
    <scope>IDENTIFICATION</scope>
</reference>
<feature type="region of interest" description="Disordered" evidence="1">
    <location>
        <begin position="1"/>
        <end position="35"/>
    </location>
</feature>
<sequence length="97" mass="10790">HHDHCPSWPPSSSSISSRASWIKPPSSSRCTTGSPNKSCNLCFERQSASPEQRNFAEPSDGWQTAPLRFHLWPSVGRHSGRTFPSFQILNFHGTPVS</sequence>
<organism evidence="2 3">
    <name type="scientific">Kryptolebias marmoratus</name>
    <name type="common">Mangrove killifish</name>
    <name type="synonym">Rivulus marmoratus</name>
    <dbReference type="NCBI Taxonomy" id="37003"/>
    <lineage>
        <taxon>Eukaryota</taxon>
        <taxon>Metazoa</taxon>
        <taxon>Chordata</taxon>
        <taxon>Craniata</taxon>
        <taxon>Vertebrata</taxon>
        <taxon>Euteleostomi</taxon>
        <taxon>Actinopterygii</taxon>
        <taxon>Neopterygii</taxon>
        <taxon>Teleostei</taxon>
        <taxon>Neoteleostei</taxon>
        <taxon>Acanthomorphata</taxon>
        <taxon>Ovalentaria</taxon>
        <taxon>Atherinomorphae</taxon>
        <taxon>Cyprinodontiformes</taxon>
        <taxon>Rivulidae</taxon>
        <taxon>Kryptolebias</taxon>
    </lineage>
</organism>
<accession>A0A3Q2ZLX7</accession>
<evidence type="ECO:0000313" key="3">
    <source>
        <dbReference type="Proteomes" id="UP000264800"/>
    </source>
</evidence>